<gene>
    <name evidence="6" type="ORF">DDZ13_08610</name>
</gene>
<keyword evidence="7" id="KW-1185">Reference proteome</keyword>
<dbReference type="EMBL" id="QHJQ01000005">
    <property type="protein sequence ID" value="PXA04090.1"/>
    <property type="molecule type" value="Genomic_DNA"/>
</dbReference>
<organism evidence="6 7">
    <name type="scientific">Coraliomargarita sinensis</name>
    <dbReference type="NCBI Taxonomy" id="2174842"/>
    <lineage>
        <taxon>Bacteria</taxon>
        <taxon>Pseudomonadati</taxon>
        <taxon>Verrucomicrobiota</taxon>
        <taxon>Opitutia</taxon>
        <taxon>Puniceicoccales</taxon>
        <taxon>Coraliomargaritaceae</taxon>
        <taxon>Coraliomargarita</taxon>
    </lineage>
</organism>
<keyword evidence="4" id="KW-0812">Transmembrane</keyword>
<dbReference type="RefSeq" id="WP_110131037.1">
    <property type="nucleotide sequence ID" value="NZ_QHJQ01000005.1"/>
</dbReference>
<dbReference type="Gene3D" id="2.40.50.100">
    <property type="match status" value="1"/>
</dbReference>
<evidence type="ECO:0000313" key="6">
    <source>
        <dbReference type="EMBL" id="PXA04090.1"/>
    </source>
</evidence>
<feature type="transmembrane region" description="Helical" evidence="4">
    <location>
        <begin position="36"/>
        <end position="53"/>
    </location>
</feature>
<protein>
    <recommendedName>
        <fullName evidence="5">CusB-like beta-barrel domain-containing protein</fullName>
    </recommendedName>
</protein>
<feature type="domain" description="CusB-like beta-barrel" evidence="5">
    <location>
        <begin position="323"/>
        <end position="392"/>
    </location>
</feature>
<evidence type="ECO:0000256" key="2">
    <source>
        <dbReference type="SAM" id="Coils"/>
    </source>
</evidence>
<keyword evidence="4" id="KW-0472">Membrane</keyword>
<keyword evidence="2" id="KW-0175">Coiled coil</keyword>
<dbReference type="GO" id="GO:1990281">
    <property type="term" value="C:efflux pump complex"/>
    <property type="evidence" value="ECO:0007669"/>
    <property type="project" value="TreeGrafter"/>
</dbReference>
<dbReference type="GO" id="GO:0015562">
    <property type="term" value="F:efflux transmembrane transporter activity"/>
    <property type="evidence" value="ECO:0007669"/>
    <property type="project" value="TreeGrafter"/>
</dbReference>
<feature type="compositionally biased region" description="Basic and acidic residues" evidence="3">
    <location>
        <begin position="11"/>
        <end position="25"/>
    </location>
</feature>
<feature type="region of interest" description="Disordered" evidence="3">
    <location>
        <begin position="1"/>
        <end position="27"/>
    </location>
</feature>
<dbReference type="Proteomes" id="UP000247099">
    <property type="component" value="Unassembled WGS sequence"/>
</dbReference>
<dbReference type="Gene3D" id="2.40.30.170">
    <property type="match status" value="1"/>
</dbReference>
<evidence type="ECO:0000259" key="5">
    <source>
        <dbReference type="Pfam" id="PF25954"/>
    </source>
</evidence>
<dbReference type="Gene3D" id="2.40.420.20">
    <property type="match status" value="1"/>
</dbReference>
<accession>A0A317ZFG6</accession>
<feature type="coiled-coil region" evidence="2">
    <location>
        <begin position="146"/>
        <end position="208"/>
    </location>
</feature>
<evidence type="ECO:0000313" key="7">
    <source>
        <dbReference type="Proteomes" id="UP000247099"/>
    </source>
</evidence>
<comment type="caution">
    <text evidence="6">The sequence shown here is derived from an EMBL/GenBank/DDBJ whole genome shotgun (WGS) entry which is preliminary data.</text>
</comment>
<dbReference type="AlphaFoldDB" id="A0A317ZFG6"/>
<proteinExistence type="inferred from homology"/>
<dbReference type="InParanoid" id="A0A317ZFG6"/>
<dbReference type="SUPFAM" id="SSF111369">
    <property type="entry name" value="HlyD-like secretion proteins"/>
    <property type="match status" value="2"/>
</dbReference>
<name>A0A317ZFG6_9BACT</name>
<evidence type="ECO:0000256" key="3">
    <source>
        <dbReference type="SAM" id="MobiDB-lite"/>
    </source>
</evidence>
<keyword evidence="4" id="KW-1133">Transmembrane helix</keyword>
<reference evidence="6 7" key="1">
    <citation type="submission" date="2018-05" db="EMBL/GenBank/DDBJ databases">
        <title>Coraliomargarita sinensis sp. nov., isolated from a marine solar saltern.</title>
        <authorList>
            <person name="Zhou L.Y."/>
        </authorList>
    </citation>
    <scope>NUCLEOTIDE SEQUENCE [LARGE SCALE GENOMIC DNA]</scope>
    <source>
        <strain evidence="6 7">WN38</strain>
    </source>
</reference>
<dbReference type="NCBIfam" id="TIGR01730">
    <property type="entry name" value="RND_mfp"/>
    <property type="match status" value="1"/>
</dbReference>
<dbReference type="InterPro" id="IPR006143">
    <property type="entry name" value="RND_pump_MFP"/>
</dbReference>
<feature type="coiled-coil region" evidence="2">
    <location>
        <begin position="232"/>
        <end position="266"/>
    </location>
</feature>
<dbReference type="PANTHER" id="PTHR30469:SF15">
    <property type="entry name" value="HLYD FAMILY OF SECRETION PROTEINS"/>
    <property type="match status" value="1"/>
</dbReference>
<dbReference type="OrthoDB" id="184874at2"/>
<evidence type="ECO:0000256" key="4">
    <source>
        <dbReference type="SAM" id="Phobius"/>
    </source>
</evidence>
<evidence type="ECO:0000256" key="1">
    <source>
        <dbReference type="ARBA" id="ARBA00009477"/>
    </source>
</evidence>
<dbReference type="Gene3D" id="1.10.287.470">
    <property type="entry name" value="Helix hairpin bin"/>
    <property type="match status" value="1"/>
</dbReference>
<sequence>MSESLNALRRSGTDKTPNADREPPKKKFPVPSMAKLLPWLLIAAFVLLAWWLFGDRFESGRDVNLVKVVTARAQLTASADVAENAADAPAEVLSFDGPTLFQASGWVEPDPLMLRATALYSGVVEAVHVLEGQKVSKGQHLATLVDDDARLDLKTAEAQLAEAEASLASSRADLEASRAFIVSKRREVTAAEARLNELTDESDRLAKAGKEVFRESQIRQAALRVESQVAVVEASRAKVSEAEAQLSQSQAAVDLARANLARAEAEVGRRKLALERTRIASPVDGRIQKLYAAPGKKRILAMDDPESGTIATLYQPEHLQARIDVPLEEAAQLVIGQPVRLRSTLLPDRVFEGRVTRIDGEADIQRNTLQAKVEILNPADKLRPEMLCRAEFLPVPEASGAKAAQGATANSGRVALYVLGSALVDSGSKKGVWALDTSGERIEWRDLRLGDTRREGHLRVLEGLRPGDWIVDNPPGDLQAGERVKNVSR</sequence>
<comment type="similarity">
    <text evidence="1">Belongs to the membrane fusion protein (MFP) (TC 8.A.1) family.</text>
</comment>
<dbReference type="PANTHER" id="PTHR30469">
    <property type="entry name" value="MULTIDRUG RESISTANCE PROTEIN MDTA"/>
    <property type="match status" value="1"/>
</dbReference>
<dbReference type="InterPro" id="IPR058792">
    <property type="entry name" value="Beta-barrel_RND_2"/>
</dbReference>
<dbReference type="Pfam" id="PF25954">
    <property type="entry name" value="Beta-barrel_RND_2"/>
    <property type="match status" value="1"/>
</dbReference>